<dbReference type="AlphaFoldDB" id="A0A317Y1U2"/>
<proteinExistence type="predicted"/>
<dbReference type="Pfam" id="PF05978">
    <property type="entry name" value="UNC-93"/>
    <property type="match status" value="1"/>
</dbReference>
<dbReference type="SUPFAM" id="SSF103473">
    <property type="entry name" value="MFS general substrate transporter"/>
    <property type="match status" value="1"/>
</dbReference>
<feature type="transmembrane region" description="Helical" evidence="6">
    <location>
        <begin position="137"/>
        <end position="158"/>
    </location>
</feature>
<feature type="transmembrane region" description="Helical" evidence="6">
    <location>
        <begin position="290"/>
        <end position="308"/>
    </location>
</feature>
<feature type="transmembrane region" description="Helical" evidence="6">
    <location>
        <begin position="260"/>
        <end position="278"/>
    </location>
</feature>
<feature type="region of interest" description="Disordered" evidence="5">
    <location>
        <begin position="442"/>
        <end position="465"/>
    </location>
</feature>
<dbReference type="GO" id="GO:0016020">
    <property type="term" value="C:membrane"/>
    <property type="evidence" value="ECO:0007669"/>
    <property type="project" value="UniProtKB-SubCell"/>
</dbReference>
<organism evidence="7 8">
    <name type="scientific">Testicularia cyperi</name>
    <dbReference type="NCBI Taxonomy" id="1882483"/>
    <lineage>
        <taxon>Eukaryota</taxon>
        <taxon>Fungi</taxon>
        <taxon>Dikarya</taxon>
        <taxon>Basidiomycota</taxon>
        <taxon>Ustilaginomycotina</taxon>
        <taxon>Ustilaginomycetes</taxon>
        <taxon>Ustilaginales</taxon>
        <taxon>Anthracoideaceae</taxon>
        <taxon>Testicularia</taxon>
    </lineage>
</organism>
<feature type="transmembrane region" description="Helical" evidence="6">
    <location>
        <begin position="98"/>
        <end position="125"/>
    </location>
</feature>
<keyword evidence="4 6" id="KW-0472">Membrane</keyword>
<feature type="compositionally biased region" description="Basic and acidic residues" evidence="5">
    <location>
        <begin position="452"/>
        <end position="465"/>
    </location>
</feature>
<feature type="transmembrane region" description="Helical" evidence="6">
    <location>
        <begin position="9"/>
        <end position="28"/>
    </location>
</feature>
<feature type="transmembrane region" description="Helical" evidence="6">
    <location>
        <begin position="371"/>
        <end position="392"/>
    </location>
</feature>
<feature type="transmembrane region" description="Helical" evidence="6">
    <location>
        <begin position="170"/>
        <end position="188"/>
    </location>
</feature>
<evidence type="ECO:0000313" key="7">
    <source>
        <dbReference type="EMBL" id="PWZ03589.1"/>
    </source>
</evidence>
<keyword evidence="2 6" id="KW-0812">Transmembrane</keyword>
<keyword evidence="3 6" id="KW-1133">Transmembrane helix</keyword>
<accession>A0A317Y1U2</accession>
<name>A0A317Y1U2_9BASI</name>
<comment type="subcellular location">
    <subcellularLocation>
        <location evidence="1">Membrane</location>
        <topology evidence="1">Multi-pass membrane protein</topology>
    </subcellularLocation>
</comment>
<evidence type="ECO:0000256" key="4">
    <source>
        <dbReference type="ARBA" id="ARBA00023136"/>
    </source>
</evidence>
<dbReference type="InterPro" id="IPR051617">
    <property type="entry name" value="UNC-93-like_regulator"/>
</dbReference>
<dbReference type="InParanoid" id="A0A317Y1U2"/>
<evidence type="ECO:0000256" key="5">
    <source>
        <dbReference type="SAM" id="MobiDB-lite"/>
    </source>
</evidence>
<evidence type="ECO:0000256" key="6">
    <source>
        <dbReference type="SAM" id="Phobius"/>
    </source>
</evidence>
<feature type="transmembrane region" description="Helical" evidence="6">
    <location>
        <begin position="398"/>
        <end position="417"/>
    </location>
</feature>
<protein>
    <submittedName>
        <fullName evidence="7">MFS general substrate transporter</fullName>
    </submittedName>
</protein>
<feature type="transmembrane region" description="Helical" evidence="6">
    <location>
        <begin position="72"/>
        <end position="92"/>
    </location>
</feature>
<dbReference type="InterPro" id="IPR010291">
    <property type="entry name" value="Ion_channel_UNC-93"/>
</dbReference>
<keyword evidence="8" id="KW-1185">Reference proteome</keyword>
<dbReference type="Gene3D" id="1.20.1250.20">
    <property type="entry name" value="MFS general substrate transporter like domains"/>
    <property type="match status" value="2"/>
</dbReference>
<dbReference type="InterPro" id="IPR036259">
    <property type="entry name" value="MFS_trans_sf"/>
</dbReference>
<feature type="transmembrane region" description="Helical" evidence="6">
    <location>
        <begin position="226"/>
        <end position="248"/>
    </location>
</feature>
<dbReference type="Proteomes" id="UP000246740">
    <property type="component" value="Unassembled WGS sequence"/>
</dbReference>
<feature type="transmembrane region" description="Helical" evidence="6">
    <location>
        <begin position="48"/>
        <end position="65"/>
    </location>
</feature>
<evidence type="ECO:0000256" key="3">
    <source>
        <dbReference type="ARBA" id="ARBA00022989"/>
    </source>
</evidence>
<gene>
    <name evidence="7" type="ORF">BCV70DRAFT_155124</name>
</gene>
<dbReference type="PANTHER" id="PTHR23294:SF17">
    <property type="entry name" value="DUF895 DOMAIN MEMBRANE PROTEIN"/>
    <property type="match status" value="1"/>
</dbReference>
<evidence type="ECO:0000256" key="1">
    <source>
        <dbReference type="ARBA" id="ARBA00004141"/>
    </source>
</evidence>
<dbReference type="PANTHER" id="PTHR23294">
    <property type="entry name" value="ET TRANSLATION PRODUCT-RELATED"/>
    <property type="match status" value="1"/>
</dbReference>
<evidence type="ECO:0000256" key="2">
    <source>
        <dbReference type="ARBA" id="ARBA00022692"/>
    </source>
</evidence>
<dbReference type="EMBL" id="KZ819188">
    <property type="protein sequence ID" value="PWZ03589.1"/>
    <property type="molecule type" value="Genomic_DNA"/>
</dbReference>
<sequence length="465" mass="50897">MKLRYNDPLVANAICAFVVFCTVGMFSSVSNLGAGGTQSITLSNISNAVLYAFFAFSGLFSGAVNNVLGLRVTLFIGSLGYALYLASLWVYQEKSVDWFLVFSGGVLGICAAFLWTAQGVVMLSYPEEKHKGRAFSTFWVIFNCGSLMGSLIALGINLKQGGLDAVKTSTYIAFFAIIMVGVALTWAVPPPQRIVRGDGTLVQVQKANGPKQEALALFRTLRDKRILLLLPMFFASNFFYTYQGSFAFKVFDAPARSVNAVIKSVGQIIGAIIIGFLVDKLPMKRRNRGIVGLAVTAVTIIISYSWGIKYQRPITRATVWPHKINYSDSAFAEPISILILYDLGDAFYQGMAYFVMGAITNDPYELARFAGLYKAVQSFGSAIAFVLDAVQISYMSEIGTVFGLLLFSMPFTLYVIMGIEDTNYEKEGVVYAEDLKNPVPALESGVEAGNPHMERQPSDLSEKKM</sequence>
<feature type="transmembrane region" description="Helical" evidence="6">
    <location>
        <begin position="335"/>
        <end position="359"/>
    </location>
</feature>
<reference evidence="7 8" key="1">
    <citation type="journal article" date="2018" name="Mol. Biol. Evol.">
        <title>Broad Genomic Sampling Reveals a Smut Pathogenic Ancestry of the Fungal Clade Ustilaginomycotina.</title>
        <authorList>
            <person name="Kijpornyongpan T."/>
            <person name="Mondo S.J."/>
            <person name="Barry K."/>
            <person name="Sandor L."/>
            <person name="Lee J."/>
            <person name="Lipzen A."/>
            <person name="Pangilinan J."/>
            <person name="LaButti K."/>
            <person name="Hainaut M."/>
            <person name="Henrissat B."/>
            <person name="Grigoriev I.V."/>
            <person name="Spatafora J.W."/>
            <person name="Aime M.C."/>
        </authorList>
    </citation>
    <scope>NUCLEOTIDE SEQUENCE [LARGE SCALE GENOMIC DNA]</scope>
    <source>
        <strain evidence="7 8">MCA 3645</strain>
    </source>
</reference>
<dbReference type="OrthoDB" id="196103at2759"/>
<evidence type="ECO:0000313" key="8">
    <source>
        <dbReference type="Proteomes" id="UP000246740"/>
    </source>
</evidence>